<dbReference type="EMBL" id="MU843062">
    <property type="protein sequence ID" value="KAK2022071.1"/>
    <property type="molecule type" value="Genomic_DNA"/>
</dbReference>
<evidence type="ECO:0000313" key="3">
    <source>
        <dbReference type="Proteomes" id="UP001232148"/>
    </source>
</evidence>
<keyword evidence="3" id="KW-1185">Reference proteome</keyword>
<evidence type="ECO:0000313" key="2">
    <source>
        <dbReference type="EMBL" id="KAK2022071.1"/>
    </source>
</evidence>
<accession>A0AAD9H593</accession>
<dbReference type="AlphaFoldDB" id="A0AAD9H593"/>
<reference evidence="2" key="1">
    <citation type="submission" date="2021-06" db="EMBL/GenBank/DDBJ databases">
        <title>Comparative genomics, transcriptomics and evolutionary studies reveal genomic signatures of adaptation to plant cell wall in hemibiotrophic fungi.</title>
        <authorList>
            <consortium name="DOE Joint Genome Institute"/>
            <person name="Baroncelli R."/>
            <person name="Diaz J.F."/>
            <person name="Benocci T."/>
            <person name="Peng M."/>
            <person name="Battaglia E."/>
            <person name="Haridas S."/>
            <person name="Andreopoulos W."/>
            <person name="Labutti K."/>
            <person name="Pangilinan J."/>
            <person name="Floch G.L."/>
            <person name="Makela M.R."/>
            <person name="Henrissat B."/>
            <person name="Grigoriev I.V."/>
            <person name="Crouch J.A."/>
            <person name="De Vries R.P."/>
            <person name="Sukno S.A."/>
            <person name="Thon M.R."/>
        </authorList>
    </citation>
    <scope>NUCLEOTIDE SEQUENCE</scope>
    <source>
        <strain evidence="2">MAFF235873</strain>
    </source>
</reference>
<organism evidence="2 3">
    <name type="scientific">Colletotrichum zoysiae</name>
    <dbReference type="NCBI Taxonomy" id="1216348"/>
    <lineage>
        <taxon>Eukaryota</taxon>
        <taxon>Fungi</taxon>
        <taxon>Dikarya</taxon>
        <taxon>Ascomycota</taxon>
        <taxon>Pezizomycotina</taxon>
        <taxon>Sordariomycetes</taxon>
        <taxon>Hypocreomycetidae</taxon>
        <taxon>Glomerellales</taxon>
        <taxon>Glomerellaceae</taxon>
        <taxon>Colletotrichum</taxon>
        <taxon>Colletotrichum graminicola species complex</taxon>
    </lineage>
</organism>
<feature type="chain" id="PRO_5041994171" description="Secreted protein" evidence="1">
    <location>
        <begin position="21"/>
        <end position="110"/>
    </location>
</feature>
<protein>
    <recommendedName>
        <fullName evidence="4">Secreted protein</fullName>
    </recommendedName>
</protein>
<sequence>MTPLRSIGLSSLFGVSVVLADLHNFCGCGHRYGKTSQTDAYWRFDTNVTTYACERYRNRDQGDEQWNKCPDCKYGHVGTPACFSWGWHMGGDEFDYYCGLMGWQGYCHDE</sequence>
<evidence type="ECO:0000256" key="1">
    <source>
        <dbReference type="SAM" id="SignalP"/>
    </source>
</evidence>
<dbReference type="Proteomes" id="UP001232148">
    <property type="component" value="Unassembled WGS sequence"/>
</dbReference>
<comment type="caution">
    <text evidence="2">The sequence shown here is derived from an EMBL/GenBank/DDBJ whole genome shotgun (WGS) entry which is preliminary data.</text>
</comment>
<gene>
    <name evidence="2" type="ORF">LX32DRAFT_630525</name>
</gene>
<evidence type="ECO:0008006" key="4">
    <source>
        <dbReference type="Google" id="ProtNLM"/>
    </source>
</evidence>
<name>A0AAD9H593_9PEZI</name>
<feature type="signal peptide" evidence="1">
    <location>
        <begin position="1"/>
        <end position="20"/>
    </location>
</feature>
<proteinExistence type="predicted"/>
<keyword evidence="1" id="KW-0732">Signal</keyword>